<feature type="transmembrane region" description="Helical" evidence="1">
    <location>
        <begin position="7"/>
        <end position="25"/>
    </location>
</feature>
<protein>
    <submittedName>
        <fullName evidence="2">Uncharacterized protein</fullName>
    </submittedName>
</protein>
<evidence type="ECO:0000313" key="3">
    <source>
        <dbReference type="Proteomes" id="UP000009138"/>
    </source>
</evidence>
<dbReference type="EMBL" id="CH476745">
    <property type="protein sequence ID" value="EIE89946.1"/>
    <property type="molecule type" value="Genomic_DNA"/>
</dbReference>
<dbReference type="RefSeq" id="XP_067525342.1">
    <property type="nucleotide sequence ID" value="XM_067669241.1"/>
</dbReference>
<gene>
    <name evidence="2" type="ORF">RO3G_14657</name>
</gene>
<dbReference type="Proteomes" id="UP000009138">
    <property type="component" value="Unassembled WGS sequence"/>
</dbReference>
<sequence>MAGILCIYDVVVSVLSSGGLVFVQVVAGLSAGRPCLAVLGLYGLGVALILNTKASGTESVRVGEA</sequence>
<keyword evidence="1" id="KW-0812">Transmembrane</keyword>
<keyword evidence="1" id="KW-0472">Membrane</keyword>
<feature type="transmembrane region" description="Helical" evidence="1">
    <location>
        <begin position="31"/>
        <end position="51"/>
    </location>
</feature>
<reference evidence="2 3" key="1">
    <citation type="journal article" date="2009" name="PLoS Genet.">
        <title>Genomic analysis of the basal lineage fungus Rhizopus oryzae reveals a whole-genome duplication.</title>
        <authorList>
            <person name="Ma L.-J."/>
            <person name="Ibrahim A.S."/>
            <person name="Skory C."/>
            <person name="Grabherr M.G."/>
            <person name="Burger G."/>
            <person name="Butler M."/>
            <person name="Elias M."/>
            <person name="Idnurm A."/>
            <person name="Lang B.F."/>
            <person name="Sone T."/>
            <person name="Abe A."/>
            <person name="Calvo S.E."/>
            <person name="Corrochano L.M."/>
            <person name="Engels R."/>
            <person name="Fu J."/>
            <person name="Hansberg W."/>
            <person name="Kim J.-M."/>
            <person name="Kodira C.D."/>
            <person name="Koehrsen M.J."/>
            <person name="Liu B."/>
            <person name="Miranda-Saavedra D."/>
            <person name="O'Leary S."/>
            <person name="Ortiz-Castellanos L."/>
            <person name="Poulter R."/>
            <person name="Rodriguez-Romero J."/>
            <person name="Ruiz-Herrera J."/>
            <person name="Shen Y.-Q."/>
            <person name="Zeng Q."/>
            <person name="Galagan J."/>
            <person name="Birren B.W."/>
            <person name="Cuomo C.A."/>
            <person name="Wickes B.L."/>
        </authorList>
    </citation>
    <scope>NUCLEOTIDE SEQUENCE [LARGE SCALE GENOMIC DNA]</scope>
    <source>
        <strain evidence="3">RA 99-880 / ATCC MYA-4621 / FGSC 9543 / NRRL 43880</strain>
    </source>
</reference>
<dbReference type="GeneID" id="93621622"/>
<evidence type="ECO:0000256" key="1">
    <source>
        <dbReference type="SAM" id="Phobius"/>
    </source>
</evidence>
<keyword evidence="1" id="KW-1133">Transmembrane helix</keyword>
<organism evidence="2 3">
    <name type="scientific">Rhizopus delemar (strain RA 99-880 / ATCC MYA-4621 / FGSC 9543 / NRRL 43880)</name>
    <name type="common">Mucormycosis agent</name>
    <name type="synonym">Rhizopus arrhizus var. delemar</name>
    <dbReference type="NCBI Taxonomy" id="246409"/>
    <lineage>
        <taxon>Eukaryota</taxon>
        <taxon>Fungi</taxon>
        <taxon>Fungi incertae sedis</taxon>
        <taxon>Mucoromycota</taxon>
        <taxon>Mucoromycotina</taxon>
        <taxon>Mucoromycetes</taxon>
        <taxon>Mucorales</taxon>
        <taxon>Mucorineae</taxon>
        <taxon>Rhizopodaceae</taxon>
        <taxon>Rhizopus</taxon>
    </lineage>
</organism>
<proteinExistence type="predicted"/>
<dbReference type="VEuPathDB" id="FungiDB:RO3G_14657"/>
<name>I1CNB6_RHIO9</name>
<dbReference type="InParanoid" id="I1CNB6"/>
<accession>I1CNB6</accession>
<dbReference type="AlphaFoldDB" id="I1CNB6"/>
<keyword evidence="3" id="KW-1185">Reference proteome</keyword>
<evidence type="ECO:0000313" key="2">
    <source>
        <dbReference type="EMBL" id="EIE89946.1"/>
    </source>
</evidence>